<comment type="caution">
    <text evidence="2">The sequence shown here is derived from an EMBL/GenBank/DDBJ whole genome shotgun (WGS) entry which is preliminary data.</text>
</comment>
<reference evidence="2 3" key="1">
    <citation type="journal article" date="2024" name="bioRxiv">
        <title>A reference genome for Trichogramma kaykai: A tiny desert-dwelling parasitoid wasp with competing sex-ratio distorters.</title>
        <authorList>
            <person name="Culotta J."/>
            <person name="Lindsey A.R."/>
        </authorList>
    </citation>
    <scope>NUCLEOTIDE SEQUENCE [LARGE SCALE GENOMIC DNA]</scope>
    <source>
        <strain evidence="2 3">KSX58</strain>
    </source>
</reference>
<feature type="compositionally biased region" description="Polar residues" evidence="1">
    <location>
        <begin position="13"/>
        <end position="25"/>
    </location>
</feature>
<evidence type="ECO:0000256" key="1">
    <source>
        <dbReference type="SAM" id="MobiDB-lite"/>
    </source>
</evidence>
<dbReference type="EMBL" id="JBJJXI010000111">
    <property type="protein sequence ID" value="KAL3391323.1"/>
    <property type="molecule type" value="Genomic_DNA"/>
</dbReference>
<evidence type="ECO:0000313" key="2">
    <source>
        <dbReference type="EMBL" id="KAL3391323.1"/>
    </source>
</evidence>
<accession>A0ABD2WEM8</accession>
<gene>
    <name evidence="2" type="ORF">TKK_014044</name>
</gene>
<evidence type="ECO:0000313" key="3">
    <source>
        <dbReference type="Proteomes" id="UP001627154"/>
    </source>
</evidence>
<keyword evidence="3" id="KW-1185">Reference proteome</keyword>
<proteinExistence type="predicted"/>
<organism evidence="2 3">
    <name type="scientific">Trichogramma kaykai</name>
    <dbReference type="NCBI Taxonomy" id="54128"/>
    <lineage>
        <taxon>Eukaryota</taxon>
        <taxon>Metazoa</taxon>
        <taxon>Ecdysozoa</taxon>
        <taxon>Arthropoda</taxon>
        <taxon>Hexapoda</taxon>
        <taxon>Insecta</taxon>
        <taxon>Pterygota</taxon>
        <taxon>Neoptera</taxon>
        <taxon>Endopterygota</taxon>
        <taxon>Hymenoptera</taxon>
        <taxon>Apocrita</taxon>
        <taxon>Proctotrupomorpha</taxon>
        <taxon>Chalcidoidea</taxon>
        <taxon>Trichogrammatidae</taxon>
        <taxon>Trichogramma</taxon>
    </lineage>
</organism>
<protein>
    <submittedName>
        <fullName evidence="2">Uncharacterized protein</fullName>
    </submittedName>
</protein>
<name>A0ABD2WEM8_9HYME</name>
<feature type="region of interest" description="Disordered" evidence="1">
    <location>
        <begin position="1"/>
        <end position="29"/>
    </location>
</feature>
<dbReference type="Proteomes" id="UP001627154">
    <property type="component" value="Unassembled WGS sequence"/>
</dbReference>
<dbReference type="AlphaFoldDB" id="A0ABD2WEM8"/>
<sequence length="265" mass="29974">MLRLTKASEPLRISSNRLHSPTSFRTPGRPRHLIPRSTDCLRRPTSTLGCAVSIEVPERVMEWRVGRNHLNRMSLLRQLSPRFLEGERALVRPEDLPLREREVLEYLFDGFRPNFPIVEDCDYALFWTFILPTGASITSATTLACARSWCTRRAPPSMPSLAERGSLSSPRMFPYTMVKAITQKIIVAPLHCKEKDAGLPSLAEFATGTLKDKLERIDGLIQGLGRFLKGKSNLHKEVFSYQLSLGMALSALLSKSINKNKKRNR</sequence>